<dbReference type="EMBL" id="FNTV01000002">
    <property type="protein sequence ID" value="SEF11189.1"/>
    <property type="molecule type" value="Genomic_DNA"/>
</dbReference>
<sequence length="178" mass="17282">MRKKAIVMVIAAGWVVGGLAIAGPAQADTIGGTPITIQVTGGPLNISVPAGPVSLGSVGASLNAQTVTADLGIVGVTDVRAGTAGWVVTASAVDFTGPQNISVSEPGLSSYTPSSASVIGVATVTGTNLDALYPGGVVETATAVTGVNSATWHPSISVTIPADALAGTYSSVLTHSVS</sequence>
<keyword evidence="1" id="KW-0732">Signal</keyword>
<accession>A0A1H5PBC5</accession>
<name>A0A1H5PBC5_9MICC</name>
<evidence type="ECO:0000256" key="1">
    <source>
        <dbReference type="SAM" id="SignalP"/>
    </source>
</evidence>
<evidence type="ECO:0008006" key="4">
    <source>
        <dbReference type="Google" id="ProtNLM"/>
    </source>
</evidence>
<organism evidence="2 3">
    <name type="scientific">Arthrobacter alpinus</name>
    <dbReference type="NCBI Taxonomy" id="656366"/>
    <lineage>
        <taxon>Bacteria</taxon>
        <taxon>Bacillati</taxon>
        <taxon>Actinomycetota</taxon>
        <taxon>Actinomycetes</taxon>
        <taxon>Micrococcales</taxon>
        <taxon>Micrococcaceae</taxon>
        <taxon>Arthrobacter</taxon>
    </lineage>
</organism>
<gene>
    <name evidence="2" type="ORF">SAMN04489740_4077</name>
</gene>
<dbReference type="Proteomes" id="UP000182725">
    <property type="component" value="Unassembled WGS sequence"/>
</dbReference>
<proteinExistence type="predicted"/>
<dbReference type="RefSeq" id="WP_074713526.1">
    <property type="nucleotide sequence ID" value="NZ_FNTV01000002.1"/>
</dbReference>
<feature type="chain" id="PRO_5010370995" description="WxL domain-containing protein" evidence="1">
    <location>
        <begin position="28"/>
        <end position="178"/>
    </location>
</feature>
<feature type="signal peptide" evidence="1">
    <location>
        <begin position="1"/>
        <end position="27"/>
    </location>
</feature>
<evidence type="ECO:0000313" key="3">
    <source>
        <dbReference type="Proteomes" id="UP000182725"/>
    </source>
</evidence>
<dbReference type="AlphaFoldDB" id="A0A1H5PBC5"/>
<protein>
    <recommendedName>
        <fullName evidence="4">WxL domain-containing protein</fullName>
    </recommendedName>
</protein>
<reference evidence="2 3" key="1">
    <citation type="submission" date="2016-10" db="EMBL/GenBank/DDBJ databases">
        <authorList>
            <person name="de Groot N.N."/>
        </authorList>
    </citation>
    <scope>NUCLEOTIDE SEQUENCE [LARGE SCALE GENOMIC DNA]</scope>
    <source>
        <strain evidence="2 3">DSM 22274</strain>
    </source>
</reference>
<evidence type="ECO:0000313" key="2">
    <source>
        <dbReference type="EMBL" id="SEF11189.1"/>
    </source>
</evidence>